<feature type="repeat" description="WD" evidence="3">
    <location>
        <begin position="94"/>
        <end position="135"/>
    </location>
</feature>
<gene>
    <name evidence="4" type="ORF">PGTG_05254</name>
</gene>
<dbReference type="GO" id="GO:0016226">
    <property type="term" value="P:iron-sulfur cluster assembly"/>
    <property type="evidence" value="ECO:0000318"/>
    <property type="project" value="GO_Central"/>
</dbReference>
<dbReference type="STRING" id="418459.E3K6M3"/>
<sequence>MVLLLSQKLEFRYIDLIPSAHTRTVRSINWFPKGDLLASGSFDSTALIWTNRKFDQRLNQANAQDLEDKPGRARLPILDGEEEGKESWECLMSLEGHESEVKGVAWNRNGNLLATCSWDKSVWIWEILVGNELQDHQNVIQDDEGYKVISVLIRRQIGWLIGTSYVASPQVELKEAR</sequence>
<dbReference type="Gene3D" id="2.130.10.10">
    <property type="entry name" value="YVTN repeat-like/Quinoprotein amine dehydrogenase"/>
    <property type="match status" value="1"/>
</dbReference>
<evidence type="ECO:0000313" key="4">
    <source>
        <dbReference type="EMBL" id="EFP80029.2"/>
    </source>
</evidence>
<dbReference type="Pfam" id="PF00400">
    <property type="entry name" value="WD40"/>
    <property type="match status" value="2"/>
</dbReference>
<dbReference type="InterPro" id="IPR036322">
    <property type="entry name" value="WD40_repeat_dom_sf"/>
</dbReference>
<proteinExistence type="predicted"/>
<dbReference type="KEGG" id="pgr:PGTG_05254"/>
<keyword evidence="5" id="KW-1185">Reference proteome</keyword>
<keyword evidence="1 3" id="KW-0853">WD repeat</keyword>
<dbReference type="SUPFAM" id="SSF50978">
    <property type="entry name" value="WD40 repeat-like"/>
    <property type="match status" value="1"/>
</dbReference>
<dbReference type="AlphaFoldDB" id="E3K6M3"/>
<dbReference type="SMART" id="SM00320">
    <property type="entry name" value="WD40"/>
    <property type="match status" value="2"/>
</dbReference>
<dbReference type="GeneID" id="10534046"/>
<name>E3K6M3_PUCGT</name>
<dbReference type="Proteomes" id="UP000008783">
    <property type="component" value="Unassembled WGS sequence"/>
</dbReference>
<dbReference type="PANTHER" id="PTHR19920">
    <property type="entry name" value="WD40 PROTEIN CIAO1"/>
    <property type="match status" value="1"/>
</dbReference>
<evidence type="ECO:0000313" key="5">
    <source>
        <dbReference type="Proteomes" id="UP000008783"/>
    </source>
</evidence>
<dbReference type="OrthoDB" id="284782at2759"/>
<evidence type="ECO:0000256" key="2">
    <source>
        <dbReference type="ARBA" id="ARBA00022737"/>
    </source>
</evidence>
<feature type="repeat" description="WD" evidence="3">
    <location>
        <begin position="18"/>
        <end position="49"/>
    </location>
</feature>
<dbReference type="PROSITE" id="PS50082">
    <property type="entry name" value="WD_REPEATS_2"/>
    <property type="match status" value="2"/>
</dbReference>
<dbReference type="InterPro" id="IPR015943">
    <property type="entry name" value="WD40/YVTN_repeat-like_dom_sf"/>
</dbReference>
<dbReference type="InterPro" id="IPR001680">
    <property type="entry name" value="WD40_rpt"/>
</dbReference>
<accession>E3K6M3</accession>
<dbReference type="PROSITE" id="PS50294">
    <property type="entry name" value="WD_REPEATS_REGION"/>
    <property type="match status" value="2"/>
</dbReference>
<evidence type="ECO:0000256" key="1">
    <source>
        <dbReference type="ARBA" id="ARBA00022574"/>
    </source>
</evidence>
<dbReference type="RefSeq" id="XP_003324448.2">
    <property type="nucleotide sequence ID" value="XM_003324400.2"/>
</dbReference>
<protein>
    <submittedName>
        <fullName evidence="4">Uncharacterized protein</fullName>
    </submittedName>
</protein>
<organism evidence="4 5">
    <name type="scientific">Puccinia graminis f. sp. tritici (strain CRL 75-36-700-3 / race SCCL)</name>
    <name type="common">Black stem rust fungus</name>
    <dbReference type="NCBI Taxonomy" id="418459"/>
    <lineage>
        <taxon>Eukaryota</taxon>
        <taxon>Fungi</taxon>
        <taxon>Dikarya</taxon>
        <taxon>Basidiomycota</taxon>
        <taxon>Pucciniomycotina</taxon>
        <taxon>Pucciniomycetes</taxon>
        <taxon>Pucciniales</taxon>
        <taxon>Pucciniaceae</taxon>
        <taxon>Puccinia</taxon>
    </lineage>
</organism>
<dbReference type="PANTHER" id="PTHR19920:SF0">
    <property type="entry name" value="CYTOSOLIC IRON-SULFUR PROTEIN ASSEMBLY PROTEIN CIAO1-RELATED"/>
    <property type="match status" value="1"/>
</dbReference>
<dbReference type="InterPro" id="IPR019775">
    <property type="entry name" value="WD40_repeat_CS"/>
</dbReference>
<dbReference type="EMBL" id="DS178274">
    <property type="protein sequence ID" value="EFP80029.2"/>
    <property type="molecule type" value="Genomic_DNA"/>
</dbReference>
<dbReference type="InParanoid" id="E3K6M3"/>
<keyword evidence="2" id="KW-0677">Repeat</keyword>
<evidence type="ECO:0000256" key="3">
    <source>
        <dbReference type="PROSITE-ProRule" id="PRU00221"/>
    </source>
</evidence>
<dbReference type="HOGENOM" id="CLU_1820465_0_0_1"/>
<dbReference type="VEuPathDB" id="FungiDB:PGTG_05254"/>
<reference evidence="5" key="2">
    <citation type="journal article" date="2011" name="Proc. Natl. Acad. Sci. U.S.A.">
        <title>Obligate biotrophy features unraveled by the genomic analysis of rust fungi.</title>
        <authorList>
            <person name="Duplessis S."/>
            <person name="Cuomo C.A."/>
            <person name="Lin Y.-C."/>
            <person name="Aerts A."/>
            <person name="Tisserant E."/>
            <person name="Veneault-Fourrey C."/>
            <person name="Joly D.L."/>
            <person name="Hacquard S."/>
            <person name="Amselem J."/>
            <person name="Cantarel B.L."/>
            <person name="Chiu R."/>
            <person name="Coutinho P.M."/>
            <person name="Feau N."/>
            <person name="Field M."/>
            <person name="Frey P."/>
            <person name="Gelhaye E."/>
            <person name="Goldberg J."/>
            <person name="Grabherr M.G."/>
            <person name="Kodira C.D."/>
            <person name="Kohler A."/>
            <person name="Kuees U."/>
            <person name="Lindquist E.A."/>
            <person name="Lucas S.M."/>
            <person name="Mago R."/>
            <person name="Mauceli E."/>
            <person name="Morin E."/>
            <person name="Murat C."/>
            <person name="Pangilinan J.L."/>
            <person name="Park R."/>
            <person name="Pearson M."/>
            <person name="Quesneville H."/>
            <person name="Rouhier N."/>
            <person name="Sakthikumar S."/>
            <person name="Salamov A.A."/>
            <person name="Schmutz J."/>
            <person name="Selles B."/>
            <person name="Shapiro H."/>
            <person name="Tanguay P."/>
            <person name="Tuskan G.A."/>
            <person name="Henrissat B."/>
            <person name="Van de Peer Y."/>
            <person name="Rouze P."/>
            <person name="Ellis J.G."/>
            <person name="Dodds P.N."/>
            <person name="Schein J.E."/>
            <person name="Zhong S."/>
            <person name="Hamelin R.C."/>
            <person name="Grigoriev I.V."/>
            <person name="Szabo L.J."/>
            <person name="Martin F."/>
        </authorList>
    </citation>
    <scope>NUCLEOTIDE SEQUENCE [LARGE SCALE GENOMIC DNA]</scope>
    <source>
        <strain evidence="5">CRL 75-36-700-3 / race SCCL</strain>
    </source>
</reference>
<dbReference type="PROSITE" id="PS00678">
    <property type="entry name" value="WD_REPEATS_1"/>
    <property type="match status" value="1"/>
</dbReference>
<dbReference type="GO" id="GO:0097361">
    <property type="term" value="C:cytosolic [4Fe-4S] assembly targeting complex"/>
    <property type="evidence" value="ECO:0000318"/>
    <property type="project" value="GO_Central"/>
</dbReference>
<reference key="1">
    <citation type="submission" date="2007-01" db="EMBL/GenBank/DDBJ databases">
        <title>The Genome Sequence of Puccinia graminis f. sp. tritici Strain CRL 75-36-700-3.</title>
        <authorList>
            <consortium name="The Broad Institute Genome Sequencing Platform"/>
            <person name="Birren B."/>
            <person name="Lander E."/>
            <person name="Galagan J."/>
            <person name="Nusbaum C."/>
            <person name="Devon K."/>
            <person name="Cuomo C."/>
            <person name="Jaffe D."/>
            <person name="Butler J."/>
            <person name="Alvarez P."/>
            <person name="Gnerre S."/>
            <person name="Grabherr M."/>
            <person name="Mauceli E."/>
            <person name="Brockman W."/>
            <person name="Young S."/>
            <person name="LaButti K."/>
            <person name="Sykes S."/>
            <person name="DeCaprio D."/>
            <person name="Crawford M."/>
            <person name="Koehrsen M."/>
            <person name="Engels R."/>
            <person name="Montgomery P."/>
            <person name="Pearson M."/>
            <person name="Howarth C."/>
            <person name="Larson L."/>
            <person name="White J."/>
            <person name="Zeng Q."/>
            <person name="Kodira C."/>
            <person name="Yandava C."/>
            <person name="Alvarado L."/>
            <person name="O'Leary S."/>
            <person name="Szabo L."/>
            <person name="Dean R."/>
            <person name="Schein J."/>
        </authorList>
    </citation>
    <scope>NUCLEOTIDE SEQUENCE</scope>
    <source>
        <strain>CRL 75-36-700-3</strain>
    </source>
</reference>